<evidence type="ECO:0000256" key="5">
    <source>
        <dbReference type="ARBA" id="ARBA00022691"/>
    </source>
</evidence>
<reference evidence="7 8" key="1">
    <citation type="submission" date="2018-07" db="EMBL/GenBank/DDBJ databases">
        <title>Genomic Encyclopedia of Type Strains, Phase III (KMG-III): the genomes of soil and plant-associated and newly described type strains.</title>
        <authorList>
            <person name="Whitman W."/>
        </authorList>
    </citation>
    <scope>NUCLEOTIDE SEQUENCE [LARGE SCALE GENOMIC DNA]</scope>
    <source>
        <strain evidence="7 8">CECT 8488</strain>
    </source>
</reference>
<dbReference type="CDD" id="cd02440">
    <property type="entry name" value="AdoMet_MTases"/>
    <property type="match status" value="1"/>
</dbReference>
<dbReference type="EMBL" id="QRDW01000001">
    <property type="protein sequence ID" value="RED54132.1"/>
    <property type="molecule type" value="Genomic_DNA"/>
</dbReference>
<keyword evidence="8" id="KW-1185">Reference proteome</keyword>
<feature type="binding site" evidence="6">
    <location>
        <position position="230"/>
    </location>
    <ligand>
        <name>S-adenosyl-L-methionine</name>
        <dbReference type="ChEBI" id="CHEBI:59789"/>
    </ligand>
</feature>
<evidence type="ECO:0000256" key="2">
    <source>
        <dbReference type="ARBA" id="ARBA00022490"/>
    </source>
</evidence>
<comment type="subcellular location">
    <subcellularLocation>
        <location evidence="6">Cytoplasm</location>
    </subcellularLocation>
</comment>
<feature type="binding site" evidence="6">
    <location>
        <position position="161"/>
    </location>
    <ligand>
        <name>S-adenosyl-L-methionine</name>
        <dbReference type="ChEBI" id="CHEBI:59789"/>
    </ligand>
</feature>
<dbReference type="Gene3D" id="3.40.50.150">
    <property type="entry name" value="Vaccinia Virus protein VP39"/>
    <property type="match status" value="1"/>
</dbReference>
<accession>A0A3D9HXA3</accession>
<name>A0A3D9HXA3_9PROT</name>
<keyword evidence="7" id="KW-0689">Ribosomal protein</keyword>
<evidence type="ECO:0000256" key="4">
    <source>
        <dbReference type="ARBA" id="ARBA00022679"/>
    </source>
</evidence>
<dbReference type="PANTHER" id="PTHR43648:SF1">
    <property type="entry name" value="ELECTRON TRANSFER FLAVOPROTEIN BETA SUBUNIT LYSINE METHYLTRANSFERASE"/>
    <property type="match status" value="1"/>
</dbReference>
<dbReference type="InterPro" id="IPR029063">
    <property type="entry name" value="SAM-dependent_MTases_sf"/>
</dbReference>
<dbReference type="InterPro" id="IPR050078">
    <property type="entry name" value="Ribosomal_L11_MeTrfase_PrmA"/>
</dbReference>
<comment type="similarity">
    <text evidence="1 6">Belongs to the methyltransferase superfamily. PrmA family.</text>
</comment>
<dbReference type="SUPFAM" id="SSF53335">
    <property type="entry name" value="S-adenosyl-L-methionine-dependent methyltransferases"/>
    <property type="match status" value="1"/>
</dbReference>
<dbReference type="EC" id="2.1.1.-" evidence="6"/>
<organism evidence="7 8">
    <name type="scientific">Aestuariispira insulae</name>
    <dbReference type="NCBI Taxonomy" id="1461337"/>
    <lineage>
        <taxon>Bacteria</taxon>
        <taxon>Pseudomonadati</taxon>
        <taxon>Pseudomonadota</taxon>
        <taxon>Alphaproteobacteria</taxon>
        <taxon>Rhodospirillales</taxon>
        <taxon>Kiloniellaceae</taxon>
        <taxon>Aestuariispira</taxon>
    </lineage>
</organism>
<dbReference type="GO" id="GO:0005840">
    <property type="term" value="C:ribosome"/>
    <property type="evidence" value="ECO:0007669"/>
    <property type="project" value="UniProtKB-KW"/>
</dbReference>
<keyword evidence="5 6" id="KW-0949">S-adenosyl-L-methionine</keyword>
<dbReference type="AlphaFoldDB" id="A0A3D9HXA3"/>
<evidence type="ECO:0000256" key="1">
    <source>
        <dbReference type="ARBA" id="ARBA00009741"/>
    </source>
</evidence>
<dbReference type="InterPro" id="IPR004498">
    <property type="entry name" value="Ribosomal_PrmA_MeTrfase"/>
</dbReference>
<dbReference type="HAMAP" id="MF_00735">
    <property type="entry name" value="Methyltr_PrmA"/>
    <property type="match status" value="1"/>
</dbReference>
<dbReference type="PANTHER" id="PTHR43648">
    <property type="entry name" value="ELECTRON TRANSFER FLAVOPROTEIN BETA SUBUNIT LYSINE METHYLTRANSFERASE"/>
    <property type="match status" value="1"/>
</dbReference>
<evidence type="ECO:0000256" key="3">
    <source>
        <dbReference type="ARBA" id="ARBA00022603"/>
    </source>
</evidence>
<keyword evidence="2 6" id="KW-0963">Cytoplasm</keyword>
<keyword evidence="7" id="KW-0687">Ribonucleoprotein</keyword>
<evidence type="ECO:0000313" key="8">
    <source>
        <dbReference type="Proteomes" id="UP000256845"/>
    </source>
</evidence>
<dbReference type="RefSeq" id="WP_115935211.1">
    <property type="nucleotide sequence ID" value="NZ_QRDW01000001.1"/>
</dbReference>
<dbReference type="GO" id="GO:0008276">
    <property type="term" value="F:protein methyltransferase activity"/>
    <property type="evidence" value="ECO:0007669"/>
    <property type="project" value="UniProtKB-UniRule"/>
</dbReference>
<evidence type="ECO:0000256" key="6">
    <source>
        <dbReference type="HAMAP-Rule" id="MF_00735"/>
    </source>
</evidence>
<comment type="function">
    <text evidence="6">Methylates ribosomal protein L11.</text>
</comment>
<dbReference type="NCBIfam" id="NF001784">
    <property type="entry name" value="PRK00517.2-1"/>
    <property type="match status" value="1"/>
</dbReference>
<keyword evidence="4 6" id="KW-0808">Transferase</keyword>
<comment type="caution">
    <text evidence="7">The sequence shown here is derived from an EMBL/GenBank/DDBJ whole genome shotgun (WGS) entry which is preliminary data.</text>
</comment>
<dbReference type="Pfam" id="PF06325">
    <property type="entry name" value="PrmA"/>
    <property type="match status" value="1"/>
</dbReference>
<comment type="catalytic activity">
    <reaction evidence="6">
        <text>L-lysyl-[protein] + 3 S-adenosyl-L-methionine = N(6),N(6),N(6)-trimethyl-L-lysyl-[protein] + 3 S-adenosyl-L-homocysteine + 3 H(+)</text>
        <dbReference type="Rhea" id="RHEA:54192"/>
        <dbReference type="Rhea" id="RHEA-COMP:9752"/>
        <dbReference type="Rhea" id="RHEA-COMP:13826"/>
        <dbReference type="ChEBI" id="CHEBI:15378"/>
        <dbReference type="ChEBI" id="CHEBI:29969"/>
        <dbReference type="ChEBI" id="CHEBI:57856"/>
        <dbReference type="ChEBI" id="CHEBI:59789"/>
        <dbReference type="ChEBI" id="CHEBI:61961"/>
    </reaction>
</comment>
<sequence>MTAQAVWKLEIILPDAEAAELFGAALDDMHFAAAAFEMVPDVGPWRLECYCDGEPDASALGVALALASLQAGISEPDYKCEPLPDVNWVAENQKSFRPIRAGRFFVHPSHFEGVVPAGSWALKVDAATAFGTGEHATTRGCLLAIDQLAKSREIRRPLDLGTGTGILAMGIAKAWPVGVVASDIDPEAVKVTDYNAVLNGMRGRIYAIESAGFRDRTLKDSGPYDLIVANILANPLRKMARDIATNLVPGGDLILSGLLETQQAAVLQAYREQGLKLHRRYPIDRWMTLHLRAW</sequence>
<proteinExistence type="inferred from homology"/>
<protein>
    <recommendedName>
        <fullName evidence="6">Ribosomal protein L11 methyltransferase</fullName>
        <shortName evidence="6">L11 Mtase</shortName>
        <ecNumber evidence="6">2.1.1.-</ecNumber>
    </recommendedName>
</protein>
<keyword evidence="3 6" id="KW-0489">Methyltransferase</keyword>
<feature type="binding site" evidence="6">
    <location>
        <position position="183"/>
    </location>
    <ligand>
        <name>S-adenosyl-L-methionine</name>
        <dbReference type="ChEBI" id="CHEBI:59789"/>
    </ligand>
</feature>
<dbReference type="OrthoDB" id="9785995at2"/>
<gene>
    <name evidence="6" type="primary">prmA</name>
    <name evidence="7" type="ORF">DFP90_101935</name>
</gene>
<dbReference type="Proteomes" id="UP000256845">
    <property type="component" value="Unassembled WGS sequence"/>
</dbReference>
<dbReference type="GO" id="GO:0032259">
    <property type="term" value="P:methylation"/>
    <property type="evidence" value="ECO:0007669"/>
    <property type="project" value="UniProtKB-KW"/>
</dbReference>
<feature type="binding site" evidence="6">
    <location>
        <position position="138"/>
    </location>
    <ligand>
        <name>S-adenosyl-L-methionine</name>
        <dbReference type="ChEBI" id="CHEBI:59789"/>
    </ligand>
</feature>
<dbReference type="GO" id="GO:0005737">
    <property type="term" value="C:cytoplasm"/>
    <property type="evidence" value="ECO:0007669"/>
    <property type="project" value="UniProtKB-SubCell"/>
</dbReference>
<evidence type="ECO:0000313" key="7">
    <source>
        <dbReference type="EMBL" id="RED54132.1"/>
    </source>
</evidence>